<sequence length="120" mass="13637">MLKTSSPVAMSYTKIFGELSGISLDIAYSSQVQILYMFQPLKHVHYIHDVFLSESNSRCTFANVNANNTDASITKWIDLIDCKVQKALEVIEEDVLAPKTFYSTRDYNSSRCNVRTEENS</sequence>
<dbReference type="EnsemblMetazoa" id="GPPI047604-RA">
    <property type="protein sequence ID" value="GPPI047604-PA"/>
    <property type="gene ID" value="GPPI047604"/>
</dbReference>
<dbReference type="Proteomes" id="UP000092460">
    <property type="component" value="Unassembled WGS sequence"/>
</dbReference>
<dbReference type="VEuPathDB" id="VectorBase:GPPI047604"/>
<dbReference type="STRING" id="67801.A0A1B0C2T1"/>
<keyword evidence="2" id="KW-1185">Reference proteome</keyword>
<organism evidence="1 2">
    <name type="scientific">Glossina palpalis gambiensis</name>
    <dbReference type="NCBI Taxonomy" id="67801"/>
    <lineage>
        <taxon>Eukaryota</taxon>
        <taxon>Metazoa</taxon>
        <taxon>Ecdysozoa</taxon>
        <taxon>Arthropoda</taxon>
        <taxon>Hexapoda</taxon>
        <taxon>Insecta</taxon>
        <taxon>Pterygota</taxon>
        <taxon>Neoptera</taxon>
        <taxon>Endopterygota</taxon>
        <taxon>Diptera</taxon>
        <taxon>Brachycera</taxon>
        <taxon>Muscomorpha</taxon>
        <taxon>Hippoboscoidea</taxon>
        <taxon>Glossinidae</taxon>
        <taxon>Glossina</taxon>
    </lineage>
</organism>
<evidence type="ECO:0000313" key="1">
    <source>
        <dbReference type="EnsemblMetazoa" id="GPPI047604-PA"/>
    </source>
</evidence>
<dbReference type="EMBL" id="JXJN01024668">
    <property type="status" value="NOT_ANNOTATED_CDS"/>
    <property type="molecule type" value="Genomic_DNA"/>
</dbReference>
<protein>
    <submittedName>
        <fullName evidence="1">Uncharacterized protein</fullName>
    </submittedName>
</protein>
<dbReference type="AlphaFoldDB" id="A0A1B0C2T1"/>
<proteinExistence type="predicted"/>
<evidence type="ECO:0000313" key="2">
    <source>
        <dbReference type="Proteomes" id="UP000092460"/>
    </source>
</evidence>
<accession>A0A1B0C2T1</accession>
<reference evidence="1" key="2">
    <citation type="submission" date="2020-05" db="UniProtKB">
        <authorList>
            <consortium name="EnsemblMetazoa"/>
        </authorList>
    </citation>
    <scope>IDENTIFICATION</scope>
    <source>
        <strain evidence="1">IAEA</strain>
    </source>
</reference>
<reference evidence="2" key="1">
    <citation type="submission" date="2015-01" db="EMBL/GenBank/DDBJ databases">
        <authorList>
            <person name="Aksoy S."/>
            <person name="Warren W."/>
            <person name="Wilson R.K."/>
        </authorList>
    </citation>
    <scope>NUCLEOTIDE SEQUENCE [LARGE SCALE GENOMIC DNA]</scope>
    <source>
        <strain evidence="2">IAEA</strain>
    </source>
</reference>
<dbReference type="EMBL" id="JXJN01024667">
    <property type="status" value="NOT_ANNOTATED_CDS"/>
    <property type="molecule type" value="Genomic_DNA"/>
</dbReference>
<name>A0A1B0C2T1_9MUSC</name>
<dbReference type="EMBL" id="JXJN01024669">
    <property type="status" value="NOT_ANNOTATED_CDS"/>
    <property type="molecule type" value="Genomic_DNA"/>
</dbReference>